<name>B4LVA3_DROVI</name>
<dbReference type="OrthoDB" id="7883488at2759"/>
<protein>
    <submittedName>
        <fullName evidence="1">Uncharacterized protein</fullName>
    </submittedName>
</protein>
<evidence type="ECO:0000313" key="1">
    <source>
        <dbReference type="EMBL" id="EDW64363.1"/>
    </source>
</evidence>
<dbReference type="PhylomeDB" id="B4LVA3"/>
<dbReference type="EMBL" id="CH940649">
    <property type="protein sequence ID" value="EDW64363.1"/>
    <property type="molecule type" value="Genomic_DNA"/>
</dbReference>
<dbReference type="OMA" id="NQDVGTY"/>
<reference evidence="1 2" key="1">
    <citation type="journal article" date="2007" name="Nature">
        <title>Evolution of genes and genomes on the Drosophila phylogeny.</title>
        <authorList>
            <consortium name="Drosophila 12 Genomes Consortium"/>
            <person name="Clark A.G."/>
            <person name="Eisen M.B."/>
            <person name="Smith D.R."/>
            <person name="Bergman C.M."/>
            <person name="Oliver B."/>
            <person name="Markow T.A."/>
            <person name="Kaufman T.C."/>
            <person name="Kellis M."/>
            <person name="Gelbart W."/>
            <person name="Iyer V.N."/>
            <person name="Pollard D.A."/>
            <person name="Sackton T.B."/>
            <person name="Larracuente A.M."/>
            <person name="Singh N.D."/>
            <person name="Abad J.P."/>
            <person name="Abt D.N."/>
            <person name="Adryan B."/>
            <person name="Aguade M."/>
            <person name="Akashi H."/>
            <person name="Anderson W.W."/>
            <person name="Aquadro C.F."/>
            <person name="Ardell D.H."/>
            <person name="Arguello R."/>
            <person name="Artieri C.G."/>
            <person name="Barbash D.A."/>
            <person name="Barker D."/>
            <person name="Barsanti P."/>
            <person name="Batterham P."/>
            <person name="Batzoglou S."/>
            <person name="Begun D."/>
            <person name="Bhutkar A."/>
            <person name="Blanco E."/>
            <person name="Bosak S.A."/>
            <person name="Bradley R.K."/>
            <person name="Brand A.D."/>
            <person name="Brent M.R."/>
            <person name="Brooks A.N."/>
            <person name="Brown R.H."/>
            <person name="Butlin R.K."/>
            <person name="Caggese C."/>
            <person name="Calvi B.R."/>
            <person name="Bernardo de Carvalho A."/>
            <person name="Caspi A."/>
            <person name="Castrezana S."/>
            <person name="Celniker S.E."/>
            <person name="Chang J.L."/>
            <person name="Chapple C."/>
            <person name="Chatterji S."/>
            <person name="Chinwalla A."/>
            <person name="Civetta A."/>
            <person name="Clifton S.W."/>
            <person name="Comeron J.M."/>
            <person name="Costello J.C."/>
            <person name="Coyne J.A."/>
            <person name="Daub J."/>
            <person name="David R.G."/>
            <person name="Delcher A.L."/>
            <person name="Delehaunty K."/>
            <person name="Do C.B."/>
            <person name="Ebling H."/>
            <person name="Edwards K."/>
            <person name="Eickbush T."/>
            <person name="Evans J.D."/>
            <person name="Filipski A."/>
            <person name="Findeiss S."/>
            <person name="Freyhult E."/>
            <person name="Fulton L."/>
            <person name="Fulton R."/>
            <person name="Garcia A.C."/>
            <person name="Gardiner A."/>
            <person name="Garfield D.A."/>
            <person name="Garvin B.E."/>
            <person name="Gibson G."/>
            <person name="Gilbert D."/>
            <person name="Gnerre S."/>
            <person name="Godfrey J."/>
            <person name="Good R."/>
            <person name="Gotea V."/>
            <person name="Gravely B."/>
            <person name="Greenberg A.J."/>
            <person name="Griffiths-Jones S."/>
            <person name="Gross S."/>
            <person name="Guigo R."/>
            <person name="Gustafson E.A."/>
            <person name="Haerty W."/>
            <person name="Hahn M.W."/>
            <person name="Halligan D.L."/>
            <person name="Halpern A.L."/>
            <person name="Halter G.M."/>
            <person name="Han M.V."/>
            <person name="Heger A."/>
            <person name="Hillier L."/>
            <person name="Hinrichs A.S."/>
            <person name="Holmes I."/>
            <person name="Hoskins R.A."/>
            <person name="Hubisz M.J."/>
            <person name="Hultmark D."/>
            <person name="Huntley M.A."/>
            <person name="Jaffe D.B."/>
            <person name="Jagadeeshan S."/>
            <person name="Jeck W.R."/>
            <person name="Johnson J."/>
            <person name="Jones C.D."/>
            <person name="Jordan W.C."/>
            <person name="Karpen G.H."/>
            <person name="Kataoka E."/>
            <person name="Keightley P.D."/>
            <person name="Kheradpour P."/>
            <person name="Kirkness E.F."/>
            <person name="Koerich L.B."/>
            <person name="Kristiansen K."/>
            <person name="Kudrna D."/>
            <person name="Kulathinal R.J."/>
            <person name="Kumar S."/>
            <person name="Kwok R."/>
            <person name="Lander E."/>
            <person name="Langley C.H."/>
            <person name="Lapoint R."/>
            <person name="Lazzaro B.P."/>
            <person name="Lee S.J."/>
            <person name="Levesque L."/>
            <person name="Li R."/>
            <person name="Lin C.F."/>
            <person name="Lin M.F."/>
            <person name="Lindblad-Toh K."/>
            <person name="Llopart A."/>
            <person name="Long M."/>
            <person name="Low L."/>
            <person name="Lozovsky E."/>
            <person name="Lu J."/>
            <person name="Luo M."/>
            <person name="Machado C.A."/>
            <person name="Makalowski W."/>
            <person name="Marzo M."/>
            <person name="Matsuda M."/>
            <person name="Matzkin L."/>
            <person name="McAllister B."/>
            <person name="McBride C.S."/>
            <person name="McKernan B."/>
            <person name="McKernan K."/>
            <person name="Mendez-Lago M."/>
            <person name="Minx P."/>
            <person name="Mollenhauer M.U."/>
            <person name="Montooth K."/>
            <person name="Mount S.M."/>
            <person name="Mu X."/>
            <person name="Myers E."/>
            <person name="Negre B."/>
            <person name="Newfeld S."/>
            <person name="Nielsen R."/>
            <person name="Noor M.A."/>
            <person name="O'Grady P."/>
            <person name="Pachter L."/>
            <person name="Papaceit M."/>
            <person name="Parisi M.J."/>
            <person name="Parisi M."/>
            <person name="Parts L."/>
            <person name="Pedersen J.S."/>
            <person name="Pesole G."/>
            <person name="Phillippy A.M."/>
            <person name="Ponting C.P."/>
            <person name="Pop M."/>
            <person name="Porcelli D."/>
            <person name="Powell J.R."/>
            <person name="Prohaska S."/>
            <person name="Pruitt K."/>
            <person name="Puig M."/>
            <person name="Quesneville H."/>
            <person name="Ram K.R."/>
            <person name="Rand D."/>
            <person name="Rasmussen M.D."/>
            <person name="Reed L.K."/>
            <person name="Reenan R."/>
            <person name="Reily A."/>
            <person name="Remington K.A."/>
            <person name="Rieger T.T."/>
            <person name="Ritchie M.G."/>
            <person name="Robin C."/>
            <person name="Rogers Y.H."/>
            <person name="Rohde C."/>
            <person name="Rozas J."/>
            <person name="Rubenfield M.J."/>
            <person name="Ruiz A."/>
            <person name="Russo S."/>
            <person name="Salzberg S.L."/>
            <person name="Sanchez-Gracia A."/>
            <person name="Saranga D.J."/>
            <person name="Sato H."/>
            <person name="Schaeffer S.W."/>
            <person name="Schatz M.C."/>
            <person name="Schlenke T."/>
            <person name="Schwartz R."/>
            <person name="Segarra C."/>
            <person name="Singh R.S."/>
            <person name="Sirot L."/>
            <person name="Sirota M."/>
            <person name="Sisneros N.B."/>
            <person name="Smith C.D."/>
            <person name="Smith T.F."/>
            <person name="Spieth J."/>
            <person name="Stage D.E."/>
            <person name="Stark A."/>
            <person name="Stephan W."/>
            <person name="Strausberg R.L."/>
            <person name="Strempel S."/>
            <person name="Sturgill D."/>
            <person name="Sutton G."/>
            <person name="Sutton G.G."/>
            <person name="Tao W."/>
            <person name="Teichmann S."/>
            <person name="Tobari Y.N."/>
            <person name="Tomimura Y."/>
            <person name="Tsolas J.M."/>
            <person name="Valente V.L."/>
            <person name="Venter E."/>
            <person name="Venter J.C."/>
            <person name="Vicario S."/>
            <person name="Vieira F.G."/>
            <person name="Vilella A.J."/>
            <person name="Villasante A."/>
            <person name="Walenz B."/>
            <person name="Wang J."/>
            <person name="Wasserman M."/>
            <person name="Watts T."/>
            <person name="Wilson D."/>
            <person name="Wilson R.K."/>
            <person name="Wing R.A."/>
            <person name="Wolfner M.F."/>
            <person name="Wong A."/>
            <person name="Wong G.K."/>
            <person name="Wu C.I."/>
            <person name="Wu G."/>
            <person name="Yamamoto D."/>
            <person name="Yang H.P."/>
            <person name="Yang S.P."/>
            <person name="Yorke J.A."/>
            <person name="Yoshida K."/>
            <person name="Zdobnov E."/>
            <person name="Zhang P."/>
            <person name="Zhang Y."/>
            <person name="Zimin A.V."/>
            <person name="Baldwin J."/>
            <person name="Abdouelleil A."/>
            <person name="Abdulkadir J."/>
            <person name="Abebe A."/>
            <person name="Abera B."/>
            <person name="Abreu J."/>
            <person name="Acer S.C."/>
            <person name="Aftuck L."/>
            <person name="Alexander A."/>
            <person name="An P."/>
            <person name="Anderson E."/>
            <person name="Anderson S."/>
            <person name="Arachi H."/>
            <person name="Azer M."/>
            <person name="Bachantsang P."/>
            <person name="Barry A."/>
            <person name="Bayul T."/>
            <person name="Berlin A."/>
            <person name="Bessette D."/>
            <person name="Bloom T."/>
            <person name="Blye J."/>
            <person name="Boguslavskiy L."/>
            <person name="Bonnet C."/>
            <person name="Boukhgalter B."/>
            <person name="Bourzgui I."/>
            <person name="Brown A."/>
            <person name="Cahill P."/>
            <person name="Channer S."/>
            <person name="Cheshatsang Y."/>
            <person name="Chuda L."/>
            <person name="Citroen M."/>
            <person name="Collymore A."/>
            <person name="Cooke P."/>
            <person name="Costello M."/>
            <person name="D'Aco K."/>
            <person name="Daza R."/>
            <person name="De Haan G."/>
            <person name="DeGray S."/>
            <person name="DeMaso C."/>
            <person name="Dhargay N."/>
            <person name="Dooley K."/>
            <person name="Dooley E."/>
            <person name="Doricent M."/>
            <person name="Dorje P."/>
            <person name="Dorjee K."/>
            <person name="Dupes A."/>
            <person name="Elong R."/>
            <person name="Falk J."/>
            <person name="Farina A."/>
            <person name="Faro S."/>
            <person name="Ferguson D."/>
            <person name="Fisher S."/>
            <person name="Foley C.D."/>
            <person name="Franke A."/>
            <person name="Friedrich D."/>
            <person name="Gadbois L."/>
            <person name="Gearin G."/>
            <person name="Gearin C.R."/>
            <person name="Giannoukos G."/>
            <person name="Goode T."/>
            <person name="Graham J."/>
            <person name="Grandbois E."/>
            <person name="Grewal S."/>
            <person name="Gyaltsen K."/>
            <person name="Hafez N."/>
            <person name="Hagos B."/>
            <person name="Hall J."/>
            <person name="Henson C."/>
            <person name="Hollinger A."/>
            <person name="Honan T."/>
            <person name="Huard M.D."/>
            <person name="Hughes L."/>
            <person name="Hurhula B."/>
            <person name="Husby M.E."/>
            <person name="Kamat A."/>
            <person name="Kanga B."/>
            <person name="Kashin S."/>
            <person name="Khazanovich D."/>
            <person name="Kisner P."/>
            <person name="Lance K."/>
            <person name="Lara M."/>
            <person name="Lee W."/>
            <person name="Lennon N."/>
            <person name="Letendre F."/>
            <person name="LeVine R."/>
            <person name="Lipovsky A."/>
            <person name="Liu X."/>
            <person name="Liu J."/>
            <person name="Liu S."/>
            <person name="Lokyitsang T."/>
            <person name="Lokyitsang Y."/>
            <person name="Lubonja R."/>
            <person name="Lui A."/>
            <person name="MacDonald P."/>
            <person name="Magnisalis V."/>
            <person name="Maru K."/>
            <person name="Matthews C."/>
            <person name="McCusker W."/>
            <person name="McDonough S."/>
            <person name="Mehta T."/>
            <person name="Meldrim J."/>
            <person name="Meneus L."/>
            <person name="Mihai O."/>
            <person name="Mihalev A."/>
            <person name="Mihova T."/>
            <person name="Mittelman R."/>
            <person name="Mlenga V."/>
            <person name="Montmayeur A."/>
            <person name="Mulrain L."/>
            <person name="Navidi A."/>
            <person name="Naylor J."/>
            <person name="Negash T."/>
            <person name="Nguyen T."/>
            <person name="Nguyen N."/>
            <person name="Nicol R."/>
            <person name="Norbu C."/>
            <person name="Norbu N."/>
            <person name="Novod N."/>
            <person name="O'Neill B."/>
            <person name="Osman S."/>
            <person name="Markiewicz E."/>
            <person name="Oyono O.L."/>
            <person name="Patti C."/>
            <person name="Phunkhang P."/>
            <person name="Pierre F."/>
            <person name="Priest M."/>
            <person name="Raghuraman S."/>
            <person name="Rege F."/>
            <person name="Reyes R."/>
            <person name="Rise C."/>
            <person name="Rogov P."/>
            <person name="Ross K."/>
            <person name="Ryan E."/>
            <person name="Settipalli S."/>
            <person name="Shea T."/>
            <person name="Sherpa N."/>
            <person name="Shi L."/>
            <person name="Shih D."/>
            <person name="Sparrow T."/>
            <person name="Spaulding J."/>
            <person name="Stalker J."/>
            <person name="Stange-Thomann N."/>
            <person name="Stavropoulos S."/>
            <person name="Stone C."/>
            <person name="Strader C."/>
            <person name="Tesfaye S."/>
            <person name="Thomson T."/>
            <person name="Thoulutsang Y."/>
            <person name="Thoulutsang D."/>
            <person name="Topham K."/>
            <person name="Topping I."/>
            <person name="Tsamla T."/>
            <person name="Vassiliev H."/>
            <person name="Vo A."/>
            <person name="Wangchuk T."/>
            <person name="Wangdi T."/>
            <person name="Weiand M."/>
            <person name="Wilkinson J."/>
            <person name="Wilson A."/>
            <person name="Yadav S."/>
            <person name="Young G."/>
            <person name="Yu Q."/>
            <person name="Zembek L."/>
            <person name="Zhong D."/>
            <person name="Zimmer A."/>
            <person name="Zwirko Z."/>
            <person name="Jaffe D.B."/>
            <person name="Alvarez P."/>
            <person name="Brockman W."/>
            <person name="Butler J."/>
            <person name="Chin C."/>
            <person name="Gnerre S."/>
            <person name="Grabherr M."/>
            <person name="Kleber M."/>
            <person name="Mauceli E."/>
            <person name="MacCallum I."/>
        </authorList>
    </citation>
    <scope>NUCLEOTIDE SEQUENCE [LARGE SCALE GENOMIC DNA]</scope>
    <source>
        <strain evidence="2">Tucson 15010-1051.87</strain>
    </source>
</reference>
<dbReference type="InParanoid" id="B4LVA3"/>
<proteinExistence type="predicted"/>
<dbReference type="AlphaFoldDB" id="B4LVA3"/>
<dbReference type="STRING" id="7244.B4LVA3"/>
<accession>B4LVA3</accession>
<dbReference type="HOGENOM" id="CLU_113029_0_0_1"/>
<dbReference type="FunCoup" id="B4LVA3">
    <property type="interactions" value="2"/>
</dbReference>
<dbReference type="KEGG" id="dvi:6628199"/>
<dbReference type="Proteomes" id="UP000008792">
    <property type="component" value="Unassembled WGS sequence"/>
</dbReference>
<evidence type="ECO:0000313" key="2">
    <source>
        <dbReference type="Proteomes" id="UP000008792"/>
    </source>
</evidence>
<organism evidence="1 2">
    <name type="scientific">Drosophila virilis</name>
    <name type="common">Fruit fly</name>
    <dbReference type="NCBI Taxonomy" id="7244"/>
    <lineage>
        <taxon>Eukaryota</taxon>
        <taxon>Metazoa</taxon>
        <taxon>Ecdysozoa</taxon>
        <taxon>Arthropoda</taxon>
        <taxon>Hexapoda</taxon>
        <taxon>Insecta</taxon>
        <taxon>Pterygota</taxon>
        <taxon>Neoptera</taxon>
        <taxon>Endopterygota</taxon>
        <taxon>Diptera</taxon>
        <taxon>Brachycera</taxon>
        <taxon>Muscomorpha</taxon>
        <taxon>Ephydroidea</taxon>
        <taxon>Drosophilidae</taxon>
        <taxon>Drosophila</taxon>
    </lineage>
</organism>
<keyword evidence="2" id="KW-1185">Reference proteome</keyword>
<dbReference type="eggNOG" id="ENOG502TFWM">
    <property type="taxonomic scope" value="Eukaryota"/>
</dbReference>
<sequence>MFRNLCMLRKNILLSRIIYSSYTLRANVISSKLQSKTMTTESRGNGISVTDIDVCDLAKGDVEFTRNFLTTFSTISPVNIAFNPEPAVESDAIAEPLSSDSGGCGIGGSSTSILDKDGMPIVPIEIDGWNHPDDEDEEGPTVQNNSQHIEIGNDNEYKAENLLVVPEKREGHFEYKGIKVKLPESAHKDIGTYRFRRDQEDLETVADDMRVVKFDKK</sequence>
<gene>
    <name evidence="1" type="primary">Dvir\GJ17432</name>
    <name evidence="1" type="ORF">Dvir_GJ17432</name>
</gene>